<evidence type="ECO:0000256" key="1">
    <source>
        <dbReference type="SAM" id="Phobius"/>
    </source>
</evidence>
<keyword evidence="1" id="KW-1133">Transmembrane helix</keyword>
<keyword evidence="3" id="KW-1185">Reference proteome</keyword>
<sequence>MVPKMWKAGGGLSVIDVEGRGALRQPEEVAGRNGVGCTMPVNCLQNSEPGSRDSSGACMTGRPWSRGCPSRSNRTRERYPDLPLISRPIESAAPACKKGHKILRREARGPVHLYVWFYLQCSPVYVVLATMVTCMCGSSYNGHLYVWLLLQWSPVYVVLATMVTCMCGSSYNGHLYVWFELQWSPVCVVLVTMVTCMCGSSNNGHLYVWF</sequence>
<protein>
    <submittedName>
        <fullName evidence="2">Uncharacterized protein</fullName>
    </submittedName>
</protein>
<organism evidence="2 3">
    <name type="scientific">Mya arenaria</name>
    <name type="common">Soft-shell clam</name>
    <dbReference type="NCBI Taxonomy" id="6604"/>
    <lineage>
        <taxon>Eukaryota</taxon>
        <taxon>Metazoa</taxon>
        <taxon>Spiralia</taxon>
        <taxon>Lophotrochozoa</taxon>
        <taxon>Mollusca</taxon>
        <taxon>Bivalvia</taxon>
        <taxon>Autobranchia</taxon>
        <taxon>Heteroconchia</taxon>
        <taxon>Euheterodonta</taxon>
        <taxon>Imparidentia</taxon>
        <taxon>Neoheterodontei</taxon>
        <taxon>Myida</taxon>
        <taxon>Myoidea</taxon>
        <taxon>Myidae</taxon>
        <taxon>Mya</taxon>
    </lineage>
</organism>
<keyword evidence="1" id="KW-0812">Transmembrane</keyword>
<feature type="transmembrane region" description="Helical" evidence="1">
    <location>
        <begin position="144"/>
        <end position="163"/>
    </location>
</feature>
<dbReference type="EMBL" id="CP111015">
    <property type="protein sequence ID" value="WAR03117.1"/>
    <property type="molecule type" value="Genomic_DNA"/>
</dbReference>
<gene>
    <name evidence="2" type="ORF">MAR_009675</name>
</gene>
<reference evidence="2" key="1">
    <citation type="submission" date="2022-11" db="EMBL/GenBank/DDBJ databases">
        <title>Centuries of genome instability and evolution in soft-shell clam transmissible cancer (bioRxiv).</title>
        <authorList>
            <person name="Hart S.F.M."/>
            <person name="Yonemitsu M.A."/>
            <person name="Giersch R.M."/>
            <person name="Beal B.F."/>
            <person name="Arriagada G."/>
            <person name="Davis B.W."/>
            <person name="Ostrander E.A."/>
            <person name="Goff S.P."/>
            <person name="Metzger M.J."/>
        </authorList>
    </citation>
    <scope>NUCLEOTIDE SEQUENCE</scope>
    <source>
        <strain evidence="2">MELC-2E11</strain>
        <tissue evidence="2">Siphon/mantle</tissue>
    </source>
</reference>
<name>A0ABY7E2U5_MYAAR</name>
<evidence type="ECO:0000313" key="2">
    <source>
        <dbReference type="EMBL" id="WAR03117.1"/>
    </source>
</evidence>
<feature type="transmembrane region" description="Helical" evidence="1">
    <location>
        <begin position="175"/>
        <end position="194"/>
    </location>
</feature>
<proteinExistence type="predicted"/>
<accession>A0ABY7E2U5</accession>
<feature type="transmembrane region" description="Helical" evidence="1">
    <location>
        <begin position="111"/>
        <end position="132"/>
    </location>
</feature>
<keyword evidence="1" id="KW-0472">Membrane</keyword>
<evidence type="ECO:0000313" key="3">
    <source>
        <dbReference type="Proteomes" id="UP001164746"/>
    </source>
</evidence>
<dbReference type="Proteomes" id="UP001164746">
    <property type="component" value="Chromosome 4"/>
</dbReference>